<sequence length="142" mass="15708">MSNVSSMVTEFASRSPRRYFKLVADCRQRSIIDFALTGTMINRMGNIHPSVGTMLMVVVPRRLTPCVGSPKDDTLMTSVPLCCNHSFSSNFCVMNDLCAPSSMSKLASAHRPPAHAGETDVFNRTSEWDVNDDEYKIAAPFL</sequence>
<keyword evidence="2" id="KW-1185">Reference proteome</keyword>
<evidence type="ECO:0000313" key="1">
    <source>
        <dbReference type="EMBL" id="KAH3721071.1"/>
    </source>
</evidence>
<gene>
    <name evidence="1" type="ORF">DPMN_063986</name>
</gene>
<comment type="caution">
    <text evidence="1">The sequence shown here is derived from an EMBL/GenBank/DDBJ whole genome shotgun (WGS) entry which is preliminary data.</text>
</comment>
<reference evidence="1" key="1">
    <citation type="journal article" date="2019" name="bioRxiv">
        <title>The Genome of the Zebra Mussel, Dreissena polymorpha: A Resource for Invasive Species Research.</title>
        <authorList>
            <person name="McCartney M.A."/>
            <person name="Auch B."/>
            <person name="Kono T."/>
            <person name="Mallez S."/>
            <person name="Zhang Y."/>
            <person name="Obille A."/>
            <person name="Becker A."/>
            <person name="Abrahante J.E."/>
            <person name="Garbe J."/>
            <person name="Badalamenti J.P."/>
            <person name="Herman A."/>
            <person name="Mangelson H."/>
            <person name="Liachko I."/>
            <person name="Sullivan S."/>
            <person name="Sone E.D."/>
            <person name="Koren S."/>
            <person name="Silverstein K.A.T."/>
            <person name="Beckman K.B."/>
            <person name="Gohl D.M."/>
        </authorList>
    </citation>
    <scope>NUCLEOTIDE SEQUENCE</scope>
    <source>
        <strain evidence="1">Duluth1</strain>
        <tissue evidence="1">Whole animal</tissue>
    </source>
</reference>
<protein>
    <submittedName>
        <fullName evidence="1">Uncharacterized protein</fullName>
    </submittedName>
</protein>
<evidence type="ECO:0000313" key="2">
    <source>
        <dbReference type="Proteomes" id="UP000828390"/>
    </source>
</evidence>
<name>A0A9D4HLP9_DREPO</name>
<proteinExistence type="predicted"/>
<dbReference type="Proteomes" id="UP000828390">
    <property type="component" value="Unassembled WGS sequence"/>
</dbReference>
<reference evidence="1" key="2">
    <citation type="submission" date="2020-11" db="EMBL/GenBank/DDBJ databases">
        <authorList>
            <person name="McCartney M.A."/>
            <person name="Auch B."/>
            <person name="Kono T."/>
            <person name="Mallez S."/>
            <person name="Becker A."/>
            <person name="Gohl D.M."/>
            <person name="Silverstein K.A.T."/>
            <person name="Koren S."/>
            <person name="Bechman K.B."/>
            <person name="Herman A."/>
            <person name="Abrahante J.E."/>
            <person name="Garbe J."/>
        </authorList>
    </citation>
    <scope>NUCLEOTIDE SEQUENCE</scope>
    <source>
        <strain evidence="1">Duluth1</strain>
        <tissue evidence="1">Whole animal</tissue>
    </source>
</reference>
<organism evidence="1 2">
    <name type="scientific">Dreissena polymorpha</name>
    <name type="common">Zebra mussel</name>
    <name type="synonym">Mytilus polymorpha</name>
    <dbReference type="NCBI Taxonomy" id="45954"/>
    <lineage>
        <taxon>Eukaryota</taxon>
        <taxon>Metazoa</taxon>
        <taxon>Spiralia</taxon>
        <taxon>Lophotrochozoa</taxon>
        <taxon>Mollusca</taxon>
        <taxon>Bivalvia</taxon>
        <taxon>Autobranchia</taxon>
        <taxon>Heteroconchia</taxon>
        <taxon>Euheterodonta</taxon>
        <taxon>Imparidentia</taxon>
        <taxon>Neoheterodontei</taxon>
        <taxon>Myida</taxon>
        <taxon>Dreissenoidea</taxon>
        <taxon>Dreissenidae</taxon>
        <taxon>Dreissena</taxon>
    </lineage>
</organism>
<dbReference type="EMBL" id="JAIWYP010000013">
    <property type="protein sequence ID" value="KAH3721071.1"/>
    <property type="molecule type" value="Genomic_DNA"/>
</dbReference>
<accession>A0A9D4HLP9</accession>
<dbReference type="AlphaFoldDB" id="A0A9D4HLP9"/>